<dbReference type="RefSeq" id="WP_155547610.1">
    <property type="nucleotide sequence ID" value="NZ_CABVGP010000003.1"/>
</dbReference>
<evidence type="ECO:0008006" key="4">
    <source>
        <dbReference type="Google" id="ProtNLM"/>
    </source>
</evidence>
<feature type="compositionally biased region" description="Basic and acidic residues" evidence="1">
    <location>
        <begin position="53"/>
        <end position="62"/>
    </location>
</feature>
<feature type="compositionally biased region" description="Low complexity" evidence="1">
    <location>
        <begin position="63"/>
        <end position="77"/>
    </location>
</feature>
<gene>
    <name evidence="2" type="ORF">AA23TX_07550</name>
</gene>
<sequence>MPGAAFGGAEFGGDALFEGAKFGGNARFDEAKFGGNARFEGAVYGGRAFDPAEHGVPRRADEPAAAGDPGPGWQSFC</sequence>
<proteinExistence type="predicted"/>
<evidence type="ECO:0000313" key="2">
    <source>
        <dbReference type="EMBL" id="VVJ22633.1"/>
    </source>
</evidence>
<name>A0A6I8M4S9_9PSEU</name>
<dbReference type="EMBL" id="CABVGP010000003">
    <property type="protein sequence ID" value="VVJ22633.1"/>
    <property type="molecule type" value="Genomic_DNA"/>
</dbReference>
<protein>
    <recommendedName>
        <fullName evidence="4">Pentapeptide repeat-containing protein</fullName>
    </recommendedName>
</protein>
<dbReference type="InterPro" id="IPR001646">
    <property type="entry name" value="5peptide_repeat"/>
</dbReference>
<reference evidence="2 3" key="1">
    <citation type="submission" date="2019-09" db="EMBL/GenBank/DDBJ databases">
        <authorList>
            <person name="Leyn A S."/>
        </authorList>
    </citation>
    <scope>NUCLEOTIDE SEQUENCE [LARGE SCALE GENOMIC DNA]</scope>
    <source>
        <strain evidence="2">AA231_1</strain>
    </source>
</reference>
<evidence type="ECO:0000256" key="1">
    <source>
        <dbReference type="SAM" id="MobiDB-lite"/>
    </source>
</evidence>
<dbReference type="Proteomes" id="UP000399805">
    <property type="component" value="Unassembled WGS sequence"/>
</dbReference>
<evidence type="ECO:0000313" key="3">
    <source>
        <dbReference type="Proteomes" id="UP000399805"/>
    </source>
</evidence>
<dbReference type="Pfam" id="PF13576">
    <property type="entry name" value="Pentapeptide_3"/>
    <property type="match status" value="1"/>
</dbReference>
<dbReference type="AlphaFoldDB" id="A0A6I8M4S9"/>
<organism evidence="2 3">
    <name type="scientific">Amycolatopsis camponoti</name>
    <dbReference type="NCBI Taxonomy" id="2606593"/>
    <lineage>
        <taxon>Bacteria</taxon>
        <taxon>Bacillati</taxon>
        <taxon>Actinomycetota</taxon>
        <taxon>Actinomycetes</taxon>
        <taxon>Pseudonocardiales</taxon>
        <taxon>Pseudonocardiaceae</taxon>
        <taxon>Amycolatopsis</taxon>
    </lineage>
</organism>
<keyword evidence="3" id="KW-1185">Reference proteome</keyword>
<accession>A0A6I8M4S9</accession>
<feature type="region of interest" description="Disordered" evidence="1">
    <location>
        <begin position="53"/>
        <end position="77"/>
    </location>
</feature>